<feature type="region of interest" description="Disordered" evidence="1">
    <location>
        <begin position="158"/>
        <end position="206"/>
    </location>
</feature>
<reference evidence="2" key="2">
    <citation type="submission" date="2021-09" db="EMBL/GenBank/DDBJ databases">
        <authorList>
            <person name="Jia N."/>
            <person name="Wang J."/>
            <person name="Shi W."/>
            <person name="Du L."/>
            <person name="Sun Y."/>
            <person name="Zhan W."/>
            <person name="Jiang J."/>
            <person name="Wang Q."/>
            <person name="Zhang B."/>
            <person name="Ji P."/>
            <person name="Sakyi L.B."/>
            <person name="Cui X."/>
            <person name="Yuan T."/>
            <person name="Jiang B."/>
            <person name="Yang W."/>
            <person name="Lam T.T.-Y."/>
            <person name="Chang Q."/>
            <person name="Ding S."/>
            <person name="Wang X."/>
            <person name="Zhu J."/>
            <person name="Ruan X."/>
            <person name="Zhao L."/>
            <person name="Wei J."/>
            <person name="Que T."/>
            <person name="Du C."/>
            <person name="Cheng J."/>
            <person name="Dai P."/>
            <person name="Han X."/>
            <person name="Huang E."/>
            <person name="Gao Y."/>
            <person name="Liu J."/>
            <person name="Shao H."/>
            <person name="Ye R."/>
            <person name="Li L."/>
            <person name="Wei W."/>
            <person name="Wang X."/>
            <person name="Wang C."/>
            <person name="Huo Q."/>
            <person name="Li W."/>
            <person name="Guo W."/>
            <person name="Chen H."/>
            <person name="Chen S."/>
            <person name="Zhou L."/>
            <person name="Zhou L."/>
            <person name="Ni X."/>
            <person name="Tian J."/>
            <person name="Zhou Y."/>
            <person name="Sheng Y."/>
            <person name="Liu T."/>
            <person name="Pan Y."/>
            <person name="Xia L."/>
            <person name="Li J."/>
            <person name="Zhao F."/>
            <person name="Cao W."/>
        </authorList>
    </citation>
    <scope>NUCLEOTIDE SEQUENCE</scope>
    <source>
        <strain evidence="2">Rmic-2018</strain>
        <tissue evidence="2">Larvae</tissue>
    </source>
</reference>
<reference evidence="2" key="1">
    <citation type="journal article" date="2020" name="Cell">
        <title>Large-Scale Comparative Analyses of Tick Genomes Elucidate Their Genetic Diversity and Vector Capacities.</title>
        <authorList>
            <consortium name="Tick Genome and Microbiome Consortium (TIGMIC)"/>
            <person name="Jia N."/>
            <person name="Wang J."/>
            <person name="Shi W."/>
            <person name="Du L."/>
            <person name="Sun Y."/>
            <person name="Zhan W."/>
            <person name="Jiang J.F."/>
            <person name="Wang Q."/>
            <person name="Zhang B."/>
            <person name="Ji P."/>
            <person name="Bell-Sakyi L."/>
            <person name="Cui X.M."/>
            <person name="Yuan T.T."/>
            <person name="Jiang B.G."/>
            <person name="Yang W.F."/>
            <person name="Lam T.T."/>
            <person name="Chang Q.C."/>
            <person name="Ding S.J."/>
            <person name="Wang X.J."/>
            <person name="Zhu J.G."/>
            <person name="Ruan X.D."/>
            <person name="Zhao L."/>
            <person name="Wei J.T."/>
            <person name="Ye R.Z."/>
            <person name="Que T.C."/>
            <person name="Du C.H."/>
            <person name="Zhou Y.H."/>
            <person name="Cheng J.X."/>
            <person name="Dai P.F."/>
            <person name="Guo W.B."/>
            <person name="Han X.H."/>
            <person name="Huang E.J."/>
            <person name="Li L.F."/>
            <person name="Wei W."/>
            <person name="Gao Y.C."/>
            <person name="Liu J.Z."/>
            <person name="Shao H.Z."/>
            <person name="Wang X."/>
            <person name="Wang C.C."/>
            <person name="Yang T.C."/>
            <person name="Huo Q.B."/>
            <person name="Li W."/>
            <person name="Chen H.Y."/>
            <person name="Chen S.E."/>
            <person name="Zhou L.G."/>
            <person name="Ni X.B."/>
            <person name="Tian J.H."/>
            <person name="Sheng Y."/>
            <person name="Liu T."/>
            <person name="Pan Y.S."/>
            <person name="Xia L.Y."/>
            <person name="Li J."/>
            <person name="Zhao F."/>
            <person name="Cao W.C."/>
        </authorList>
    </citation>
    <scope>NUCLEOTIDE SEQUENCE</scope>
    <source>
        <strain evidence="2">Rmic-2018</strain>
    </source>
</reference>
<comment type="caution">
    <text evidence="2">The sequence shown here is derived from an EMBL/GenBank/DDBJ whole genome shotgun (WGS) entry which is preliminary data.</text>
</comment>
<gene>
    <name evidence="2" type="ORF">HPB51_010704</name>
</gene>
<protein>
    <submittedName>
        <fullName evidence="2">Uncharacterized protein</fullName>
    </submittedName>
</protein>
<dbReference type="Proteomes" id="UP000821866">
    <property type="component" value="Chromosome 1"/>
</dbReference>
<proteinExistence type="predicted"/>
<evidence type="ECO:0000256" key="1">
    <source>
        <dbReference type="SAM" id="MobiDB-lite"/>
    </source>
</evidence>
<organism evidence="2 3">
    <name type="scientific">Rhipicephalus microplus</name>
    <name type="common">Cattle tick</name>
    <name type="synonym">Boophilus microplus</name>
    <dbReference type="NCBI Taxonomy" id="6941"/>
    <lineage>
        <taxon>Eukaryota</taxon>
        <taxon>Metazoa</taxon>
        <taxon>Ecdysozoa</taxon>
        <taxon>Arthropoda</taxon>
        <taxon>Chelicerata</taxon>
        <taxon>Arachnida</taxon>
        <taxon>Acari</taxon>
        <taxon>Parasitiformes</taxon>
        <taxon>Ixodida</taxon>
        <taxon>Ixodoidea</taxon>
        <taxon>Ixodidae</taxon>
        <taxon>Rhipicephalinae</taxon>
        <taxon>Rhipicephalus</taxon>
        <taxon>Boophilus</taxon>
    </lineage>
</organism>
<feature type="compositionally biased region" description="Polar residues" evidence="1">
    <location>
        <begin position="187"/>
        <end position="201"/>
    </location>
</feature>
<dbReference type="EMBL" id="JABSTU010000001">
    <property type="protein sequence ID" value="KAH8040467.1"/>
    <property type="molecule type" value="Genomic_DNA"/>
</dbReference>
<dbReference type="AlphaFoldDB" id="A0A9J6F1B7"/>
<feature type="compositionally biased region" description="Polar residues" evidence="1">
    <location>
        <begin position="158"/>
        <end position="177"/>
    </location>
</feature>
<keyword evidence="3" id="KW-1185">Reference proteome</keyword>
<evidence type="ECO:0000313" key="3">
    <source>
        <dbReference type="Proteomes" id="UP000821866"/>
    </source>
</evidence>
<evidence type="ECO:0000313" key="2">
    <source>
        <dbReference type="EMBL" id="KAH8040467.1"/>
    </source>
</evidence>
<name>A0A9J6F1B7_RHIMP</name>
<sequence>MPSTTSRHKWCWLRRAYNRTSLAYSCLRGTSTMWFCILRGTTWEPGGTTCPPLKEATGANKAIIFRGAQVEYPGKGQPSNRTRDRTGHQNTYLFEEKTGNKTPTCTHRDHGNLIAESYRASTNNSKDCESHINGWGKKTISTAPRRRTKTLKIKVSTTLNQTKVTQPEHGTSTSAGQPPTRKDCEPSDSTPAPGEQTSALSSKRYDLRKYCGSTRL</sequence>
<accession>A0A9J6F1B7</accession>